<dbReference type="GO" id="GO:0015293">
    <property type="term" value="F:symporter activity"/>
    <property type="evidence" value="ECO:0007669"/>
    <property type="project" value="InterPro"/>
</dbReference>
<evidence type="ECO:0000256" key="1">
    <source>
        <dbReference type="ARBA" id="ARBA00009617"/>
    </source>
</evidence>
<organism evidence="3 4">
    <name type="scientific">Thalassomonas viridans</name>
    <dbReference type="NCBI Taxonomy" id="137584"/>
    <lineage>
        <taxon>Bacteria</taxon>
        <taxon>Pseudomonadati</taxon>
        <taxon>Pseudomonadota</taxon>
        <taxon>Gammaproteobacteria</taxon>
        <taxon>Alteromonadales</taxon>
        <taxon>Colwelliaceae</taxon>
        <taxon>Thalassomonas</taxon>
    </lineage>
</organism>
<reference evidence="3 4" key="2">
    <citation type="journal article" date="2022" name="Mar. Drugs">
        <title>Bioassay-Guided Fractionation Leads to the Detection of Cholic Acid Generated by the Rare Thalassomonas sp.</title>
        <authorList>
            <person name="Pheiffer F."/>
            <person name="Schneider Y.K."/>
            <person name="Hansen E.H."/>
            <person name="Andersen J.H."/>
            <person name="Isaksson J."/>
            <person name="Busche T."/>
            <person name="R C."/>
            <person name="Kalinowski J."/>
            <person name="Zyl L.V."/>
            <person name="Trindade M."/>
        </authorList>
    </citation>
    <scope>NUCLEOTIDE SEQUENCE [LARGE SCALE GENOMIC DNA]</scope>
    <source>
        <strain evidence="3 4">XOM25</strain>
    </source>
</reference>
<dbReference type="SUPFAM" id="SSF103473">
    <property type="entry name" value="MFS general substrate transporter"/>
    <property type="match status" value="1"/>
</dbReference>
<evidence type="ECO:0000256" key="2">
    <source>
        <dbReference type="SAM" id="Phobius"/>
    </source>
</evidence>
<protein>
    <submittedName>
        <fullName evidence="3">MFS transporter</fullName>
    </submittedName>
</protein>
<proteinExistence type="inferred from homology"/>
<feature type="transmembrane region" description="Helical" evidence="2">
    <location>
        <begin position="292"/>
        <end position="310"/>
    </location>
</feature>
<dbReference type="GO" id="GO:0005886">
    <property type="term" value="C:plasma membrane"/>
    <property type="evidence" value="ECO:0007669"/>
    <property type="project" value="TreeGrafter"/>
</dbReference>
<feature type="transmembrane region" description="Helical" evidence="2">
    <location>
        <begin position="12"/>
        <end position="32"/>
    </location>
</feature>
<dbReference type="InterPro" id="IPR001927">
    <property type="entry name" value="Na/Gal_symport"/>
</dbReference>
<dbReference type="RefSeq" id="WP_044841677.1">
    <property type="nucleotide sequence ID" value="NZ_CP059733.1"/>
</dbReference>
<comment type="similarity">
    <text evidence="1">Belongs to the sodium:galactoside symporter (TC 2.A.2) family.</text>
</comment>
<dbReference type="CDD" id="cd17332">
    <property type="entry name" value="MFS_MelB_like"/>
    <property type="match status" value="1"/>
</dbReference>
<feature type="transmembrane region" description="Helical" evidence="2">
    <location>
        <begin position="401"/>
        <end position="420"/>
    </location>
</feature>
<dbReference type="InterPro" id="IPR039672">
    <property type="entry name" value="MFS_2"/>
</dbReference>
<sequence length="442" mass="48949">MISIREKIAYGLGDTASNIIFQTVMMFLLLFYTDVMGLSPATVGTMFLVVRIFDAVTDPLMGNLADRTRSRWGQFRPYLLWLAFPFAIISILAFTTPDLSGENKLIYAFVTYTLLMLAYTAINIPYSALGGVLTADAKERVTVQSYRFVFGMLGGVIVAGATMPMVQWFGQGDTAKGYQLTMVTMSTLGLVMFLLCFIGTKERISQPENQVTSFKASMRSLWQNDQWRILCAAAFFLLAGQVLRFTLAVYYVKYFLGREDLITYFLTLGVVGSMVGCAVAQPLAKRVCKIKAYIALQTIAACICALSFFIRGDQLVLAFVAFIAWKFFLDMATPLLWAKMADTIDYGHQKTGIRITGLVYSSVVFFIKMGVALGGAAAGWLLAFYGYQADVAQTQATKQGILISFTLLPATGSFIVAWVMRKYTLNDEKIEHIQSELKAVAS</sequence>
<feature type="transmembrane region" description="Helical" evidence="2">
    <location>
        <begin position="316"/>
        <end position="337"/>
    </location>
</feature>
<dbReference type="GO" id="GO:0008643">
    <property type="term" value="P:carbohydrate transport"/>
    <property type="evidence" value="ECO:0007669"/>
    <property type="project" value="InterPro"/>
</dbReference>
<feature type="transmembrane region" description="Helical" evidence="2">
    <location>
        <begin position="78"/>
        <end position="94"/>
    </location>
</feature>
<gene>
    <name evidence="3" type="ORF">SG34_009620</name>
</gene>
<feature type="transmembrane region" description="Helical" evidence="2">
    <location>
        <begin position="178"/>
        <end position="198"/>
    </location>
</feature>
<dbReference type="Proteomes" id="UP000032352">
    <property type="component" value="Chromosome"/>
</dbReference>
<dbReference type="GO" id="GO:0006814">
    <property type="term" value="P:sodium ion transport"/>
    <property type="evidence" value="ECO:0007669"/>
    <property type="project" value="InterPro"/>
</dbReference>
<feature type="transmembrane region" description="Helical" evidence="2">
    <location>
        <begin position="106"/>
        <end position="126"/>
    </location>
</feature>
<evidence type="ECO:0000313" key="4">
    <source>
        <dbReference type="Proteomes" id="UP000032352"/>
    </source>
</evidence>
<dbReference type="AlphaFoldDB" id="A0AAE9Z6P8"/>
<name>A0AAE9Z6P8_9GAMM</name>
<dbReference type="PANTHER" id="PTHR11328:SF24">
    <property type="entry name" value="MAJOR FACILITATOR SUPERFAMILY (MFS) PROFILE DOMAIN-CONTAINING PROTEIN"/>
    <property type="match status" value="1"/>
</dbReference>
<feature type="transmembrane region" description="Helical" evidence="2">
    <location>
        <begin position="146"/>
        <end position="166"/>
    </location>
</feature>
<reference evidence="3 4" key="1">
    <citation type="journal article" date="2015" name="Genome Announc.">
        <title>Draft Genome Sequences of Marine Isolates of Thalassomonas viridans and Thalassomonas actiniarum.</title>
        <authorList>
            <person name="Olonade I."/>
            <person name="van Zyl L.J."/>
            <person name="Trindade M."/>
        </authorList>
    </citation>
    <scope>NUCLEOTIDE SEQUENCE [LARGE SCALE GENOMIC DNA]</scope>
    <source>
        <strain evidence="3 4">XOM25</strain>
    </source>
</reference>
<feature type="transmembrane region" description="Helical" evidence="2">
    <location>
        <begin position="358"/>
        <end position="381"/>
    </location>
</feature>
<dbReference type="PANTHER" id="PTHR11328">
    <property type="entry name" value="MAJOR FACILITATOR SUPERFAMILY DOMAIN-CONTAINING PROTEIN"/>
    <property type="match status" value="1"/>
</dbReference>
<feature type="transmembrane region" description="Helical" evidence="2">
    <location>
        <begin position="227"/>
        <end position="249"/>
    </location>
</feature>
<keyword evidence="2" id="KW-1133">Transmembrane helix</keyword>
<feature type="transmembrane region" description="Helical" evidence="2">
    <location>
        <begin position="38"/>
        <end position="57"/>
    </location>
</feature>
<accession>A0AAE9Z6P8</accession>
<dbReference type="KEGG" id="tvd:SG34_009620"/>
<keyword evidence="4" id="KW-1185">Reference proteome</keyword>
<dbReference type="EMBL" id="CP059733">
    <property type="protein sequence ID" value="WDE07119.1"/>
    <property type="molecule type" value="Genomic_DNA"/>
</dbReference>
<feature type="transmembrane region" description="Helical" evidence="2">
    <location>
        <begin position="261"/>
        <end position="280"/>
    </location>
</feature>
<keyword evidence="2" id="KW-0812">Transmembrane</keyword>
<dbReference type="Pfam" id="PF13347">
    <property type="entry name" value="MFS_2"/>
    <property type="match status" value="1"/>
</dbReference>
<keyword evidence="2" id="KW-0472">Membrane</keyword>
<evidence type="ECO:0000313" key="3">
    <source>
        <dbReference type="EMBL" id="WDE07119.1"/>
    </source>
</evidence>
<dbReference type="Gene3D" id="1.20.1250.20">
    <property type="entry name" value="MFS general substrate transporter like domains"/>
    <property type="match status" value="2"/>
</dbReference>
<dbReference type="InterPro" id="IPR036259">
    <property type="entry name" value="MFS_trans_sf"/>
</dbReference>
<dbReference type="NCBIfam" id="TIGR00792">
    <property type="entry name" value="gph"/>
    <property type="match status" value="1"/>
</dbReference>